<dbReference type="GeneID" id="108562348"/>
<proteinExistence type="predicted"/>
<dbReference type="PANTHER" id="PTHR11133">
    <property type="entry name" value="SACCHAROPINE DEHYDROGENASE"/>
    <property type="match status" value="1"/>
</dbReference>
<dbReference type="Gene3D" id="3.40.50.720">
    <property type="entry name" value="NAD(P)-binding Rossmann-like Domain"/>
    <property type="match status" value="1"/>
</dbReference>
<keyword evidence="3" id="KW-1185">Reference proteome</keyword>
<evidence type="ECO:0000256" key="1">
    <source>
        <dbReference type="ARBA" id="ARBA00023002"/>
    </source>
</evidence>
<protein>
    <submittedName>
        <fullName evidence="4">Alpha-aminoadipic semialdehyde synthase, mitochondrial-like</fullName>
    </submittedName>
</protein>
<feature type="domain" description="Saccharopine dehydrogenase-like C-terminal" evidence="2">
    <location>
        <begin position="45"/>
        <end position="359"/>
    </location>
</feature>
<evidence type="ECO:0000313" key="4">
    <source>
        <dbReference type="RefSeq" id="XP_017776131.1"/>
    </source>
</evidence>
<dbReference type="RefSeq" id="XP_017776131.1">
    <property type="nucleotide sequence ID" value="XM_017920642.1"/>
</dbReference>
<evidence type="ECO:0000313" key="3">
    <source>
        <dbReference type="Proteomes" id="UP000695000"/>
    </source>
</evidence>
<accession>A0ABM1MNI1</accession>
<reference evidence="4" key="1">
    <citation type="submission" date="2025-08" db="UniProtKB">
        <authorList>
            <consortium name="RefSeq"/>
        </authorList>
    </citation>
    <scope>IDENTIFICATION</scope>
    <source>
        <tissue evidence="4">Whole Larva</tissue>
    </source>
</reference>
<dbReference type="Proteomes" id="UP000695000">
    <property type="component" value="Unplaced"/>
</dbReference>
<dbReference type="PANTHER" id="PTHR11133:SF22">
    <property type="entry name" value="ALPHA-AMINOADIPIC SEMIALDEHYDE SYNTHASE, MITOCHONDRIAL"/>
    <property type="match status" value="1"/>
</dbReference>
<organism evidence="3 4">
    <name type="scientific">Nicrophorus vespilloides</name>
    <name type="common">Boreal carrion beetle</name>
    <dbReference type="NCBI Taxonomy" id="110193"/>
    <lineage>
        <taxon>Eukaryota</taxon>
        <taxon>Metazoa</taxon>
        <taxon>Ecdysozoa</taxon>
        <taxon>Arthropoda</taxon>
        <taxon>Hexapoda</taxon>
        <taxon>Insecta</taxon>
        <taxon>Pterygota</taxon>
        <taxon>Neoptera</taxon>
        <taxon>Endopterygota</taxon>
        <taxon>Coleoptera</taxon>
        <taxon>Polyphaga</taxon>
        <taxon>Staphyliniformia</taxon>
        <taxon>Silphidae</taxon>
        <taxon>Nicrophorinae</taxon>
        <taxon>Nicrophorus</taxon>
    </lineage>
</organism>
<dbReference type="Gene3D" id="3.30.360.10">
    <property type="entry name" value="Dihydrodipicolinate Reductase, domain 2"/>
    <property type="match status" value="1"/>
</dbReference>
<dbReference type="InterPro" id="IPR032095">
    <property type="entry name" value="Sacchrp_dh-like_C"/>
</dbReference>
<dbReference type="SUPFAM" id="SSF55347">
    <property type="entry name" value="Glyceraldehyde-3-phosphate dehydrogenase-like, C-terminal domain"/>
    <property type="match status" value="1"/>
</dbReference>
<evidence type="ECO:0000259" key="2">
    <source>
        <dbReference type="Pfam" id="PF16653"/>
    </source>
</evidence>
<dbReference type="InterPro" id="IPR051168">
    <property type="entry name" value="AASS"/>
</dbReference>
<dbReference type="Pfam" id="PF16653">
    <property type="entry name" value="Sacchrp_dh_C"/>
    <property type="match status" value="1"/>
</dbReference>
<name>A0ABM1MNI1_NICVS</name>
<gene>
    <name evidence="4" type="primary">LOC108562348</name>
</gene>
<sequence length="368" mass="40680">MHHVVAKACIDQKINMVTASYVSDAMKELHNEAVEAGVTILNEIGLDPGIDHLLALECIDDVKAMGGRVTSFESFCGGLPAPEFSDNPLRYKFSWSPRGALLNTLSSARYLRKGQVVEISEGGELMAATKSLDFLPGFSLEGFPNRDSTAYTNYYGIPDALTVLRGTIRYTGFAEAARTLQLLGLLDPKPHPYLHTQGPDMTWRGLICQILGFEDTTILPENLKQKITERTGSEFAVELLEELELLSDEKVAKYGTPLDTLTQYLANKLALGPQERDLVILRHDIGIMWPDNRKEVRGVNFVVYGDAEGHSAMAKTVGFPAAIATKMILDGEIQHKGIILPFTSDIYRPILSRLRNEGLNSTETSKFF</sequence>
<keyword evidence="1" id="KW-0560">Oxidoreductase</keyword>
<dbReference type="Gene3D" id="1.10.1870.10">
    <property type="entry name" value="Domain 3, Saccharopine reductase"/>
    <property type="match status" value="1"/>
</dbReference>